<dbReference type="CAZy" id="GH24">
    <property type="family name" value="Glycoside Hydrolase Family 24"/>
</dbReference>
<dbReference type="EMBL" id="CP002083">
    <property type="protein sequence ID" value="ADJ24908.1"/>
    <property type="molecule type" value="Genomic_DNA"/>
</dbReference>
<dbReference type="GO" id="GO:0042742">
    <property type="term" value="P:defense response to bacterium"/>
    <property type="evidence" value="ECO:0007669"/>
    <property type="project" value="UniProtKB-KW"/>
</dbReference>
<feature type="compositionally biased region" description="Polar residues" evidence="4">
    <location>
        <begin position="143"/>
        <end position="156"/>
    </location>
</feature>
<dbReference type="Gene3D" id="1.10.530.40">
    <property type="match status" value="1"/>
</dbReference>
<dbReference type="InterPro" id="IPR023346">
    <property type="entry name" value="Lysozyme-like_dom_sf"/>
</dbReference>
<evidence type="ECO:0000256" key="2">
    <source>
        <dbReference type="ARBA" id="ARBA00022638"/>
    </source>
</evidence>
<dbReference type="PANTHER" id="PTHR38107">
    <property type="match status" value="1"/>
</dbReference>
<keyword evidence="3" id="KW-0326">Glycosidase</keyword>
<evidence type="ECO:0000313" key="5">
    <source>
        <dbReference type="EMBL" id="ADJ24908.1"/>
    </source>
</evidence>
<dbReference type="GO" id="GO:0009253">
    <property type="term" value="P:peptidoglycan catabolic process"/>
    <property type="evidence" value="ECO:0007669"/>
    <property type="project" value="InterPro"/>
</dbReference>
<keyword evidence="2 3" id="KW-0081">Bacteriolytic enzyme</keyword>
<protein>
    <recommendedName>
        <fullName evidence="3">Lysozyme</fullName>
        <ecNumber evidence="3">3.2.1.17</ecNumber>
    </recommendedName>
</protein>
<organism evidence="5 6">
    <name type="scientific">Hyphomicrobium denitrificans (strain ATCC 51888 / DSM 1869 / NCIMB 11706 / TK 0415)</name>
    <dbReference type="NCBI Taxonomy" id="582899"/>
    <lineage>
        <taxon>Bacteria</taxon>
        <taxon>Pseudomonadati</taxon>
        <taxon>Pseudomonadota</taxon>
        <taxon>Alphaproteobacteria</taxon>
        <taxon>Hyphomicrobiales</taxon>
        <taxon>Hyphomicrobiaceae</taxon>
        <taxon>Hyphomicrobium</taxon>
    </lineage>
</organism>
<dbReference type="PANTHER" id="PTHR38107:SF3">
    <property type="entry name" value="LYSOZYME RRRD-RELATED"/>
    <property type="match status" value="1"/>
</dbReference>
<dbReference type="GO" id="GO:0016998">
    <property type="term" value="P:cell wall macromolecule catabolic process"/>
    <property type="evidence" value="ECO:0007669"/>
    <property type="project" value="InterPro"/>
</dbReference>
<dbReference type="Proteomes" id="UP000002033">
    <property type="component" value="Chromosome"/>
</dbReference>
<sequence length="236" mass="25162">MLDQSYLDAIKKFEGFSAEARWDYAQNSNGYGTRARYAGEVIDKAEADRRFAGEIQKAADFVDRFAPGLDDGSRAALTSLTYNAGTAWTQSGLGDAVSNGDMNKARSLFLQYHKAGGEALDGLVQRRLQEVAWFGSGAPAAQSQSTSVVAMAQQPNSAPPMEIESPVAPQTAASHPRSVVRLADSSSEPRSSSGRAFADLGSDPALLALLAHIGKSQPTREADDKRAEPRTEPQAV</sequence>
<dbReference type="GO" id="GO:0031640">
    <property type="term" value="P:killing of cells of another organism"/>
    <property type="evidence" value="ECO:0007669"/>
    <property type="project" value="UniProtKB-KW"/>
</dbReference>
<dbReference type="SUPFAM" id="SSF53955">
    <property type="entry name" value="Lysozyme-like"/>
    <property type="match status" value="1"/>
</dbReference>
<dbReference type="AlphaFoldDB" id="D8JW29"/>
<dbReference type="EC" id="3.2.1.17" evidence="3"/>
<dbReference type="RefSeq" id="WP_013217067.1">
    <property type="nucleotide sequence ID" value="NC_014313.1"/>
</dbReference>
<dbReference type="Pfam" id="PF00959">
    <property type="entry name" value="Phage_lysozyme"/>
    <property type="match status" value="1"/>
</dbReference>
<dbReference type="InterPro" id="IPR002196">
    <property type="entry name" value="Glyco_hydro_24"/>
</dbReference>
<dbReference type="InterPro" id="IPR023347">
    <property type="entry name" value="Lysozyme_dom_sf"/>
</dbReference>
<dbReference type="GO" id="GO:0003796">
    <property type="term" value="F:lysozyme activity"/>
    <property type="evidence" value="ECO:0007669"/>
    <property type="project" value="UniProtKB-EC"/>
</dbReference>
<name>D8JW29_HYPDA</name>
<accession>D8JW29</accession>
<dbReference type="KEGG" id="hdn:Hden_3113"/>
<dbReference type="OrthoDB" id="5327667at2"/>
<gene>
    <name evidence="5" type="ordered locus">Hden_3113</name>
</gene>
<keyword evidence="6" id="KW-1185">Reference proteome</keyword>
<dbReference type="eggNOG" id="COG3772">
    <property type="taxonomic scope" value="Bacteria"/>
</dbReference>
<keyword evidence="3 5" id="KW-0378">Hydrolase</keyword>
<keyword evidence="1 3" id="KW-0929">Antimicrobial</keyword>
<comment type="catalytic activity">
    <reaction evidence="3">
        <text>Hydrolysis of (1-&gt;4)-beta-linkages between N-acetylmuramic acid and N-acetyl-D-glucosamine residues in a peptidoglycan and between N-acetyl-D-glucosamine residues in chitodextrins.</text>
        <dbReference type="EC" id="3.2.1.17"/>
    </reaction>
</comment>
<feature type="compositionally biased region" description="Basic and acidic residues" evidence="4">
    <location>
        <begin position="218"/>
        <end position="236"/>
    </location>
</feature>
<reference evidence="6" key="1">
    <citation type="journal article" date="2011" name="J. Bacteriol.">
        <title>Genome sequences of eight morphologically diverse alphaproteobacteria.</title>
        <authorList>
            <consortium name="US DOE Joint Genome Institute"/>
            <person name="Brown P.J."/>
            <person name="Kysela D.T."/>
            <person name="Buechlein A."/>
            <person name="Hemmerich C."/>
            <person name="Brun Y.V."/>
        </authorList>
    </citation>
    <scope>NUCLEOTIDE SEQUENCE [LARGE SCALE GENOMIC DNA]</scope>
    <source>
        <strain evidence="6">ATCC 51888 / DSM 1869 / NCIB 11706 / TK 0415</strain>
    </source>
</reference>
<evidence type="ECO:0000256" key="4">
    <source>
        <dbReference type="SAM" id="MobiDB-lite"/>
    </source>
</evidence>
<dbReference type="InterPro" id="IPR051018">
    <property type="entry name" value="Bacteriophage_GH24"/>
</dbReference>
<proteinExistence type="inferred from homology"/>
<evidence type="ECO:0000256" key="3">
    <source>
        <dbReference type="RuleBase" id="RU003788"/>
    </source>
</evidence>
<feature type="region of interest" description="Disordered" evidence="4">
    <location>
        <begin position="143"/>
        <end position="236"/>
    </location>
</feature>
<evidence type="ECO:0000256" key="1">
    <source>
        <dbReference type="ARBA" id="ARBA00022529"/>
    </source>
</evidence>
<dbReference type="HOGENOM" id="CLU_1174131_0_0_5"/>
<comment type="similarity">
    <text evidence="3">Belongs to the glycosyl hydrolase 24 family.</text>
</comment>
<evidence type="ECO:0000313" key="6">
    <source>
        <dbReference type="Proteomes" id="UP000002033"/>
    </source>
</evidence>